<protein>
    <submittedName>
        <fullName evidence="2">Uncharacterized protein</fullName>
    </submittedName>
</protein>
<organism evidence="2 3">
    <name type="scientific">Ructibacterium gallinarum</name>
    <dbReference type="NCBI Taxonomy" id="2779355"/>
    <lineage>
        <taxon>Bacteria</taxon>
        <taxon>Bacillati</taxon>
        <taxon>Bacillota</taxon>
        <taxon>Clostridia</taxon>
        <taxon>Eubacteriales</taxon>
        <taxon>Oscillospiraceae</taxon>
        <taxon>Ructibacterium</taxon>
    </lineage>
</organism>
<gene>
    <name evidence="2" type="ORF">INF28_11195</name>
</gene>
<comment type="caution">
    <text evidence="2">The sequence shown here is derived from an EMBL/GenBank/DDBJ whole genome shotgun (WGS) entry which is preliminary data.</text>
</comment>
<feature type="chain" id="PRO_5039140168" evidence="1">
    <location>
        <begin position="25"/>
        <end position="766"/>
    </location>
</feature>
<evidence type="ECO:0000313" key="3">
    <source>
        <dbReference type="Proteomes" id="UP000806542"/>
    </source>
</evidence>
<dbReference type="RefSeq" id="WP_226393562.1">
    <property type="nucleotide sequence ID" value="NZ_JADCKB010000031.1"/>
</dbReference>
<sequence>MKKRIVAIWTLLTFLFVGTGQVLAEETQSLEMIMGNADGVYEFGETIELICTMSSIIENADFYVDGEKINNDPVLPVNRRVSCAWTPSESRIYNVYVIGNNNWGSFVSDTVTIAVSADAYSVTDDVDTKNANGMQENGYTNATSANAKGSAVYQGDEQSVRLQYAVNPSNTGNNQANIQLSNLNAADMVKIEYTVAITGQGVGDEEFVNYNYYATGTSFFKGVSFTYNHAADTRLIGYYTGQTAFTPFKNQDGSNMSYLPGAKYKISEYINLATGMGDVYINGQKANSDKVDFYASKYGDSPISQIITVDLRNNNKSAAVGAATIYDMAVYQATENTTEYSNLSSVNADNADHMVEGAYTLEMQDNYKGAVTYQQEKQRVRLQYGANPGNGGENRAGISVPVNHGGILKCDFDITLLHYSYDEEFQLYYYYGSGSRDYFKGITFRHTAAGVNTIGYYADGTNESYTPFQTEVNTPVTYTGSTRYQVTMYVDMQTGLGDVFLDGEKLNTTPINFFASKSSMAEAELQTDSTIQKIEFRNNNKTGATGSCFIWRVDIQEAEKVYGYTASAIYDAQNIQVEDVLRTPISLSKITVASPENMEMTLRLTNMEGTEIHNETVTSLDGIYTMNLSSVPLSYGTTYIMYADGVKVAWFRTVTEDLFVKELCHTDVSDGVSASDVLKGKAMVENYSGKFAAPYLIAAIYSDDGTLKTVSHKKSMSYSNQITGICTTDVAVPEDYTVGNYIMCVFCWDDFTTMQPCYTDNVSVVF</sequence>
<name>A0A9D5RCI4_9FIRM</name>
<evidence type="ECO:0000313" key="2">
    <source>
        <dbReference type="EMBL" id="MBE5041023.1"/>
    </source>
</evidence>
<proteinExistence type="predicted"/>
<dbReference type="EMBL" id="JADCKB010000031">
    <property type="protein sequence ID" value="MBE5041023.1"/>
    <property type="molecule type" value="Genomic_DNA"/>
</dbReference>
<keyword evidence="3" id="KW-1185">Reference proteome</keyword>
<evidence type="ECO:0000256" key="1">
    <source>
        <dbReference type="SAM" id="SignalP"/>
    </source>
</evidence>
<dbReference type="Proteomes" id="UP000806542">
    <property type="component" value="Unassembled WGS sequence"/>
</dbReference>
<feature type="signal peptide" evidence="1">
    <location>
        <begin position="1"/>
        <end position="24"/>
    </location>
</feature>
<reference evidence="2" key="1">
    <citation type="submission" date="2020-10" db="EMBL/GenBank/DDBJ databases">
        <title>ChiBAC.</title>
        <authorList>
            <person name="Zenner C."/>
            <person name="Hitch T.C.A."/>
            <person name="Clavel T."/>
        </authorList>
    </citation>
    <scope>NUCLEOTIDE SEQUENCE</scope>
    <source>
        <strain evidence="2">DSM 107454</strain>
    </source>
</reference>
<accession>A0A9D5RCI4</accession>
<keyword evidence="1" id="KW-0732">Signal</keyword>
<dbReference type="AlphaFoldDB" id="A0A9D5RCI4"/>